<dbReference type="AlphaFoldDB" id="C0BXI0"/>
<keyword evidence="2" id="KW-0732">Signal</keyword>
<dbReference type="Gene3D" id="3.40.50.360">
    <property type="match status" value="1"/>
</dbReference>
<evidence type="ECO:0000313" key="4">
    <source>
        <dbReference type="EMBL" id="EEG75287.1"/>
    </source>
</evidence>
<dbReference type="eggNOG" id="COG0716">
    <property type="taxonomic scope" value="Bacteria"/>
</dbReference>
<dbReference type="InterPro" id="IPR029039">
    <property type="entry name" value="Flavoprotein-like_sf"/>
</dbReference>
<dbReference type="HOGENOM" id="CLU_068890_0_0_9"/>
<feature type="compositionally biased region" description="Low complexity" evidence="1">
    <location>
        <begin position="35"/>
        <end position="51"/>
    </location>
</feature>
<feature type="compositionally biased region" description="Polar residues" evidence="1">
    <location>
        <begin position="23"/>
        <end position="34"/>
    </location>
</feature>
<reference evidence="4" key="2">
    <citation type="submission" date="2013-06" db="EMBL/GenBank/DDBJ databases">
        <title>Draft genome sequence of Clostridium hylemonae (DSM 15053).</title>
        <authorList>
            <person name="Sudarsanam P."/>
            <person name="Ley R."/>
            <person name="Guruge J."/>
            <person name="Turnbaugh P.J."/>
            <person name="Mahowald M."/>
            <person name="Liep D."/>
            <person name="Gordon J."/>
        </authorList>
    </citation>
    <scope>NUCLEOTIDE SEQUENCE</scope>
    <source>
        <strain evidence="4">DSM 15053</strain>
    </source>
</reference>
<evidence type="ECO:0000256" key="1">
    <source>
        <dbReference type="SAM" id="MobiDB-lite"/>
    </source>
</evidence>
<evidence type="ECO:0000256" key="2">
    <source>
        <dbReference type="SAM" id="SignalP"/>
    </source>
</evidence>
<reference evidence="4" key="1">
    <citation type="submission" date="2009-02" db="EMBL/GenBank/DDBJ databases">
        <authorList>
            <person name="Fulton L."/>
            <person name="Clifton S."/>
            <person name="Fulton B."/>
            <person name="Xu J."/>
            <person name="Minx P."/>
            <person name="Pepin K.H."/>
            <person name="Johnson M."/>
            <person name="Bhonagiri V."/>
            <person name="Nash W.E."/>
            <person name="Mardis E.R."/>
            <person name="Wilson R.K."/>
        </authorList>
    </citation>
    <scope>NUCLEOTIDE SEQUENCE [LARGE SCALE GENOMIC DNA]</scope>
    <source>
        <strain evidence="4">DSM 15053</strain>
    </source>
</reference>
<dbReference type="PANTHER" id="PTHR39201:SF1">
    <property type="entry name" value="FLAVODOXIN-LIKE DOMAIN-CONTAINING PROTEIN"/>
    <property type="match status" value="1"/>
</dbReference>
<dbReference type="SUPFAM" id="SSF52218">
    <property type="entry name" value="Flavoproteins"/>
    <property type="match status" value="1"/>
</dbReference>
<dbReference type="GO" id="GO:0016651">
    <property type="term" value="F:oxidoreductase activity, acting on NAD(P)H"/>
    <property type="evidence" value="ECO:0007669"/>
    <property type="project" value="UniProtKB-ARBA"/>
</dbReference>
<dbReference type="PROSITE" id="PS51257">
    <property type="entry name" value="PROKAR_LIPOPROTEIN"/>
    <property type="match status" value="1"/>
</dbReference>
<dbReference type="EMBL" id="ABYI02000012">
    <property type="protein sequence ID" value="EEG75287.1"/>
    <property type="molecule type" value="Genomic_DNA"/>
</dbReference>
<feature type="signal peptide" evidence="2">
    <location>
        <begin position="1"/>
        <end position="18"/>
    </location>
</feature>
<protein>
    <recommendedName>
        <fullName evidence="3">Flavodoxin-like domain-containing protein</fullName>
    </recommendedName>
</protein>
<evidence type="ECO:0000259" key="3">
    <source>
        <dbReference type="PROSITE" id="PS50902"/>
    </source>
</evidence>
<dbReference type="InterPro" id="IPR008254">
    <property type="entry name" value="Flavodoxin/NO_synth"/>
</dbReference>
<dbReference type="Proteomes" id="UP000004893">
    <property type="component" value="Unassembled WGS sequence"/>
</dbReference>
<dbReference type="PROSITE" id="PS50902">
    <property type="entry name" value="FLAVODOXIN_LIKE"/>
    <property type="match status" value="1"/>
</dbReference>
<proteinExistence type="predicted"/>
<evidence type="ECO:0000313" key="5">
    <source>
        <dbReference type="Proteomes" id="UP000004893"/>
    </source>
</evidence>
<dbReference type="STRING" id="553973.CLOHYLEM_04517"/>
<dbReference type="Pfam" id="PF12682">
    <property type="entry name" value="Flavodoxin_4"/>
    <property type="match status" value="1"/>
</dbReference>
<dbReference type="RefSeq" id="WP_006441849.1">
    <property type="nucleotide sequence ID" value="NZ_CP036524.1"/>
</dbReference>
<keyword evidence="5" id="KW-1185">Reference proteome</keyword>
<gene>
    <name evidence="4" type="ORF">CLOHYLEM_04517</name>
</gene>
<feature type="domain" description="Flavodoxin-like" evidence="3">
    <location>
        <begin position="67"/>
        <end position="220"/>
    </location>
</feature>
<name>C0BXI0_9FIRM</name>
<sequence>MKRILSAVLMLTLAFSLAACSNNTQPEETPNSTQSEGNTSPSSESTSGSETVEPDSTDDPASSEGNVLIAYFSKTGNTETIANMIAGQTGGELFKVETVTPYPEDYDETVDIAREEQDNDARPELSTHVDDMSQYDIIYLGYPNWWGTMPQAMFTFLEEYDFSGKTIVPFCTHGGSALGRSEGDIATLVPGATLLDGLAVSGSRVDDAQADVEEWLNSLELE</sequence>
<comment type="caution">
    <text evidence="4">The sequence shown here is derived from an EMBL/GenBank/DDBJ whole genome shotgun (WGS) entry which is preliminary data.</text>
</comment>
<dbReference type="GO" id="GO:0010181">
    <property type="term" value="F:FMN binding"/>
    <property type="evidence" value="ECO:0007669"/>
    <property type="project" value="InterPro"/>
</dbReference>
<dbReference type="OrthoDB" id="9806505at2"/>
<feature type="chain" id="PRO_5038544612" description="Flavodoxin-like domain-containing protein" evidence="2">
    <location>
        <begin position="19"/>
        <end position="222"/>
    </location>
</feature>
<dbReference type="PANTHER" id="PTHR39201">
    <property type="entry name" value="EXPORTED PROTEIN-RELATED"/>
    <property type="match status" value="1"/>
</dbReference>
<accession>C0BXI0</accession>
<feature type="region of interest" description="Disordered" evidence="1">
    <location>
        <begin position="23"/>
        <end position="64"/>
    </location>
</feature>
<organism evidence="4 5">
    <name type="scientific">[Clostridium] hylemonae DSM 15053</name>
    <dbReference type="NCBI Taxonomy" id="553973"/>
    <lineage>
        <taxon>Bacteria</taxon>
        <taxon>Bacillati</taxon>
        <taxon>Bacillota</taxon>
        <taxon>Clostridia</taxon>
        <taxon>Lachnospirales</taxon>
        <taxon>Lachnospiraceae</taxon>
    </lineage>
</organism>